<name>A0A9N8VA86_9GLOM</name>
<accession>A0A9N8VA86</accession>
<evidence type="ECO:0000256" key="2">
    <source>
        <dbReference type="ARBA" id="ARBA00022942"/>
    </source>
</evidence>
<evidence type="ECO:0000256" key="3">
    <source>
        <dbReference type="ARBA" id="ARBA00023242"/>
    </source>
</evidence>
<dbReference type="GO" id="GO:0051603">
    <property type="term" value="P:proteolysis involved in protein catabolic process"/>
    <property type="evidence" value="ECO:0007669"/>
    <property type="project" value="InterPro"/>
</dbReference>
<dbReference type="SUPFAM" id="SSF56235">
    <property type="entry name" value="N-terminal nucleophile aminohydrolases (Ntn hydrolases)"/>
    <property type="match status" value="1"/>
</dbReference>
<evidence type="ECO:0000313" key="6">
    <source>
        <dbReference type="EMBL" id="CAG8443036.1"/>
    </source>
</evidence>
<comment type="subunit">
    <text evidence="5">Component of the proteasome complex.</text>
</comment>
<dbReference type="PROSITE" id="PS51476">
    <property type="entry name" value="PROTEASOME_BETA_2"/>
    <property type="match status" value="1"/>
</dbReference>
<keyword evidence="7" id="KW-1185">Reference proteome</keyword>
<sequence>MSFYPYTDNGGSALAIAGEDYCLLASDTRQSGEDYKIHAGYVPKAFKLTDSCVYAGVGFSADGVALVKRVRQSIEWYRHAHEKTMSTPALAQMIATVLYSKRFFPYYVGTILGGLDENGRGVVYSFDPVGSFEAELHKAVGSGAELIQPFLDNQVNLKFLPEVERTPLPLDVALQIAKDAFTSAAERDTKTGDYLEIFIIDREGVNVERFDLKRD</sequence>
<keyword evidence="2 5" id="KW-0647">Proteasome</keyword>
<dbReference type="Gene3D" id="3.60.20.10">
    <property type="entry name" value="Glutamine Phosphoribosylpyrophosphate, subunit 1, domain 1"/>
    <property type="match status" value="1"/>
</dbReference>
<reference evidence="6" key="1">
    <citation type="submission" date="2021-06" db="EMBL/GenBank/DDBJ databases">
        <authorList>
            <person name="Kallberg Y."/>
            <person name="Tangrot J."/>
            <person name="Rosling A."/>
        </authorList>
    </citation>
    <scope>NUCLEOTIDE SEQUENCE</scope>
    <source>
        <strain evidence="6">MT106</strain>
    </source>
</reference>
<dbReference type="Proteomes" id="UP000789831">
    <property type="component" value="Unassembled WGS sequence"/>
</dbReference>
<comment type="function">
    <text evidence="5">Component of the proteasome, a multicatalytic proteinase complex which is characterized by its ability to cleave peptides with Arg, Phe, Tyr, Leu, and Glu adjacent to the leaving group at neutral or slightly basic pH. The proteasome has an ATP-dependent proteolytic activity.</text>
</comment>
<gene>
    <name evidence="6" type="ORF">AGERDE_LOCUS1214</name>
</gene>
<evidence type="ECO:0000313" key="7">
    <source>
        <dbReference type="Proteomes" id="UP000789831"/>
    </source>
</evidence>
<comment type="caution">
    <text evidence="6">The sequence shown here is derived from an EMBL/GenBank/DDBJ whole genome shotgun (WGS) entry which is preliminary data.</text>
</comment>
<dbReference type="AlphaFoldDB" id="A0A9N8VA86"/>
<protein>
    <recommendedName>
        <fullName evidence="5">Proteasome subunit beta</fullName>
    </recommendedName>
</protein>
<keyword evidence="1 5" id="KW-0963">Cytoplasm</keyword>
<dbReference type="GO" id="GO:0005634">
    <property type="term" value="C:nucleus"/>
    <property type="evidence" value="ECO:0007669"/>
    <property type="project" value="UniProtKB-SubCell"/>
</dbReference>
<dbReference type="PROSITE" id="PS00854">
    <property type="entry name" value="PROTEASOME_BETA_1"/>
    <property type="match status" value="1"/>
</dbReference>
<dbReference type="GO" id="GO:0005737">
    <property type="term" value="C:cytoplasm"/>
    <property type="evidence" value="ECO:0007669"/>
    <property type="project" value="UniProtKB-SubCell"/>
</dbReference>
<evidence type="ECO:0000256" key="4">
    <source>
        <dbReference type="ARBA" id="ARBA00026071"/>
    </source>
</evidence>
<comment type="subcellular location">
    <subcellularLocation>
        <location evidence="5">Cytoplasm</location>
    </subcellularLocation>
    <subcellularLocation>
        <location evidence="5">Nucleus</location>
    </subcellularLocation>
</comment>
<keyword evidence="3 5" id="KW-0539">Nucleus</keyword>
<dbReference type="InterPro" id="IPR016050">
    <property type="entry name" value="Proteasome_bsu_CS"/>
</dbReference>
<dbReference type="InterPro" id="IPR029055">
    <property type="entry name" value="Ntn_hydrolases_N"/>
</dbReference>
<dbReference type="InterPro" id="IPR001353">
    <property type="entry name" value="Proteasome_sua/b"/>
</dbReference>
<proteinExistence type="inferred from homology"/>
<dbReference type="PANTHER" id="PTHR32194:SF2">
    <property type="entry name" value="PROTEASOME SUBUNIT BETA TYPE-1"/>
    <property type="match status" value="1"/>
</dbReference>
<dbReference type="OrthoDB" id="268479at2759"/>
<dbReference type="EMBL" id="CAJVPL010000079">
    <property type="protein sequence ID" value="CAG8443036.1"/>
    <property type="molecule type" value="Genomic_DNA"/>
</dbReference>
<evidence type="ECO:0000256" key="5">
    <source>
        <dbReference type="RuleBase" id="RU004203"/>
    </source>
</evidence>
<dbReference type="Pfam" id="PF00227">
    <property type="entry name" value="Proteasome"/>
    <property type="match status" value="1"/>
</dbReference>
<comment type="similarity">
    <text evidence="5">Belongs to the peptidase T1B family.</text>
</comment>
<organism evidence="6 7">
    <name type="scientific">Ambispora gerdemannii</name>
    <dbReference type="NCBI Taxonomy" id="144530"/>
    <lineage>
        <taxon>Eukaryota</taxon>
        <taxon>Fungi</taxon>
        <taxon>Fungi incertae sedis</taxon>
        <taxon>Mucoromycota</taxon>
        <taxon>Glomeromycotina</taxon>
        <taxon>Glomeromycetes</taxon>
        <taxon>Archaeosporales</taxon>
        <taxon>Ambisporaceae</taxon>
        <taxon>Ambispora</taxon>
    </lineage>
</organism>
<dbReference type="GO" id="GO:0019774">
    <property type="term" value="C:proteasome core complex, beta-subunit complex"/>
    <property type="evidence" value="ECO:0007669"/>
    <property type="project" value="UniProtKB-ARBA"/>
</dbReference>
<dbReference type="PANTHER" id="PTHR32194">
    <property type="entry name" value="METALLOPROTEASE TLDD"/>
    <property type="match status" value="1"/>
</dbReference>
<dbReference type="InterPro" id="IPR023333">
    <property type="entry name" value="Proteasome_suB-type"/>
</dbReference>
<dbReference type="FunFam" id="3.60.20.10:FF:000027">
    <property type="entry name" value="Proteasome subunit beta type-6"/>
    <property type="match status" value="1"/>
</dbReference>
<evidence type="ECO:0000256" key="1">
    <source>
        <dbReference type="ARBA" id="ARBA00022490"/>
    </source>
</evidence>
<comment type="subunit">
    <text evidence="4">The 26S proteasome consists of a 20S proteasome core and two 19S regulatory subunits. The 20S proteasome core is composed of 28 subunits that are arranged in four stacked rings, resulting in a barrel-shaped structure. The two end rings are each formed by seven alpha subunits, and the two central rings are each formed by seven beta subunits. The catalytic chamber with the active sites is on the inside of the barrel.</text>
</comment>
<dbReference type="CDD" id="cd03757">
    <property type="entry name" value="proteasome_beta_type_1"/>
    <property type="match status" value="1"/>
</dbReference>